<dbReference type="FunFam" id="3.40.50.1100:FF:000030">
    <property type="entry name" value="Threonine synthase 1, chloroplastic"/>
    <property type="match status" value="1"/>
</dbReference>
<evidence type="ECO:0000256" key="3">
    <source>
        <dbReference type="ARBA" id="ARBA00004229"/>
    </source>
</evidence>
<evidence type="ECO:0000256" key="14">
    <source>
        <dbReference type="ARBA" id="ARBA00022833"/>
    </source>
</evidence>
<dbReference type="InterPro" id="IPR004450">
    <property type="entry name" value="Thr_synthase-like"/>
</dbReference>
<evidence type="ECO:0000256" key="2">
    <source>
        <dbReference type="ARBA" id="ARBA00003648"/>
    </source>
</evidence>
<comment type="catalytic activity">
    <reaction evidence="18">
        <text>O-phospho-L-homoserine + H2O = L-threonine + phosphate</text>
        <dbReference type="Rhea" id="RHEA:10840"/>
        <dbReference type="ChEBI" id="CHEBI:15377"/>
        <dbReference type="ChEBI" id="CHEBI:43474"/>
        <dbReference type="ChEBI" id="CHEBI:57590"/>
        <dbReference type="ChEBI" id="CHEBI:57926"/>
        <dbReference type="EC" id="4.2.3.1"/>
    </reaction>
</comment>
<dbReference type="GO" id="GO:0004795">
    <property type="term" value="F:threonine synthase activity"/>
    <property type="evidence" value="ECO:0007669"/>
    <property type="project" value="UniProtKB-EC"/>
</dbReference>
<dbReference type="PROSITE" id="PS50089">
    <property type="entry name" value="ZF_RING_2"/>
    <property type="match status" value="1"/>
</dbReference>
<dbReference type="InterPro" id="IPR013083">
    <property type="entry name" value="Znf_RING/FYVE/PHD"/>
</dbReference>
<dbReference type="SMART" id="SM00184">
    <property type="entry name" value="RING"/>
    <property type="match status" value="1"/>
</dbReference>
<dbReference type="SUPFAM" id="SSF57850">
    <property type="entry name" value="RING/U-box"/>
    <property type="match status" value="1"/>
</dbReference>
<evidence type="ECO:0000256" key="17">
    <source>
        <dbReference type="ARBA" id="ARBA00023239"/>
    </source>
</evidence>
<dbReference type="InterPro" id="IPR003808">
    <property type="entry name" value="Fe-S_metab-assoc_dom"/>
</dbReference>
<evidence type="ECO:0000256" key="19">
    <source>
        <dbReference type="PIRSR" id="PIRSR604450-51"/>
    </source>
</evidence>
<dbReference type="Proteomes" id="UP000239899">
    <property type="component" value="Unassembled WGS sequence"/>
</dbReference>
<gene>
    <name evidence="25" type="ORF">C2E21_6193</name>
</gene>
<proteinExistence type="inferred from homology"/>
<comment type="pathway">
    <text evidence="4">Amino-acid biosynthesis; L-threonine biosynthesis; L-threonine from L-aspartate: step 5/5.</text>
</comment>
<accession>A0A2P6TLC8</accession>
<keyword evidence="14" id="KW-0862">Zinc</keyword>
<feature type="modified residue" description="N6-(pyridoxal phosphate)lysine" evidence="19">
    <location>
        <position position="188"/>
    </location>
</feature>
<feature type="domain" description="RING-type" evidence="24">
    <location>
        <begin position="1180"/>
        <end position="1236"/>
    </location>
</feature>
<dbReference type="GO" id="GO:0009507">
    <property type="term" value="C:chloroplast"/>
    <property type="evidence" value="ECO:0007669"/>
    <property type="project" value="UniProtKB-SubCell"/>
</dbReference>
<dbReference type="SUPFAM" id="SSF82657">
    <property type="entry name" value="BolA-like"/>
    <property type="match status" value="1"/>
</dbReference>
<dbReference type="SUPFAM" id="SSF53686">
    <property type="entry name" value="Tryptophan synthase beta subunit-like PLP-dependent enzymes"/>
    <property type="match status" value="1"/>
</dbReference>
<sequence length="1438" mass="153671">MQAQVLSSVQRLGGSEALRTAHAARRQGRSQVLPRSAASVEAGRDIRDEAHSRADLPGSDALNAKYVPFKSVQSGQPSGEQYSLDEVLYRAKDGGLLDVQHDMEALARFDAAYWKKLFDGRVGTTAWPYGSGVWSKKEWVLPELSSDDIVSMFEGNSNLFWAERFGKELGMSDLWVKQCGNSHTGSFKDLGMTVLVSQVNRLRKIKPEAVQAVGCASTGDTSAALSAYCAAAGIPSIVFLPADKISLAQLVQPIANGALVLSIDTDFDGCMKLIQEVTAQCPIYLANSMNSLRLEGQKTAAIEILQQFNWQVPDWVIIPGGNLGNIYAFYKGFKMAKDLGLVDKLPRLVCAQAQNANPLYLAYKAGYDNFHPVKAKTTFASAIQIGDPVSIDRAVLALRETDGIVEEASEEELMDAAARADLTGMFNCPHTGVALSALIKLRERGVIAPSDRTVVVSTAHGLKFAQSKVAYHSKEIEGVAGRYANPPVAVKESVGQVMDAILAGCSCRAAARPQQRRAQAARSAAVAPPRRRGLAVRCSAAASSDTLPKSLKTLVSAFQAVPDPMARYKQLLFYATKLEPFPVEQHTDENKVKGCVSQVWVLADHRDGKVYWKADSDSQLTKGLAALLVQGLSGCTAEEIMRVPPDFIAMLGLQQALTPSRNNGFLNMFKLMQKKALDVYMQQAGGSDDETPSSSAAAATAAAAGAAADGGAAINGSGSEGDGGSGASNTPVADSMRRKLREELQPLRLEITDNSHQHAGHAGYKGSAGYSGETHFNVEVVSSRFEGLTSIKRHRLVYQILEQELRSPVHALSLITKTPAEAGMAPSRLFTGVCEDAPSPPEPAMARTPRPILLALALVLAAATPLACRGAADQSVTAVGPAVLTNCFTNAELFGFETSFAAEVTNGLNYTQMGSFPTQDYGEEDFLAVPAEETKPWLSKTGATVYKIPSFAGKCWNTSVPYFSWSECDGAASPGACIVADWPLANATWMVIGQLLCTGGYPSPLPEGGDNTPPAGNITLVLTNQCSQAGSDSYYVLTDEWGARYAHQGVENGLPEGEEAWAEFMAGVELPPGWKLERVPLTEEETHMVYLVGDACLLAIVIDNLGNRYHQLTYDVPFTEGLLGHMECPATGAVPSNVLDKLLTAPLAAKHGGTHSESAAEGPPTPATPSEQQAAADFDCSVCHDVLVDPIVCPCGHDLCLSCYYEVWVAGSGSIGSSGAHRAQRGSSRALCPPCRAPLPSQPPAVCVRLRAAVEAVAGERVAARRTELAQREGQRRLQEALADAEVQRRACRQLEQRLQAARAEVQASQMEAAALEGEASQLRRTVASLQGELADVRRQLGDASEPATQACIQLKERLAALLPFPPPHGTPDERSCEESRWLCYQRRQHPDDWVQQLPLSRSDQPGAPASAPWVAVGAASVACGVLLGALLVRGSGR</sequence>
<dbReference type="InterPro" id="IPR002634">
    <property type="entry name" value="BolA"/>
</dbReference>
<keyword evidence="16" id="KW-0809">Transit peptide</keyword>
<evidence type="ECO:0000256" key="11">
    <source>
        <dbReference type="ARBA" id="ARBA00022691"/>
    </source>
</evidence>
<comment type="cofactor">
    <cofactor evidence="1 19">
        <name>pyridoxal 5'-phosphate</name>
        <dbReference type="ChEBI" id="CHEBI:597326"/>
    </cofactor>
</comment>
<evidence type="ECO:0000313" key="26">
    <source>
        <dbReference type="Proteomes" id="UP000239899"/>
    </source>
</evidence>
<dbReference type="InterPro" id="IPR036052">
    <property type="entry name" value="TrpB-like_PALP_sf"/>
</dbReference>
<dbReference type="SUPFAM" id="SSF82649">
    <property type="entry name" value="SufE/NifU"/>
    <property type="match status" value="1"/>
</dbReference>
<feature type="region of interest" description="Disordered" evidence="22">
    <location>
        <begin position="1150"/>
        <end position="1171"/>
    </location>
</feature>
<keyword evidence="17" id="KW-0456">Lyase</keyword>
<feature type="region of interest" description="Disordered" evidence="22">
    <location>
        <begin position="17"/>
        <end position="59"/>
    </location>
</feature>
<dbReference type="Pfam" id="PF00291">
    <property type="entry name" value="PALP"/>
    <property type="match status" value="1"/>
</dbReference>
<comment type="caution">
    <text evidence="25">The sequence shown here is derived from an EMBL/GenBank/DDBJ whole genome shotgun (WGS) entry which is preliminary data.</text>
</comment>
<evidence type="ECO:0000256" key="9">
    <source>
        <dbReference type="ARBA" id="ARBA00022605"/>
    </source>
</evidence>
<dbReference type="InterPro" id="IPR017907">
    <property type="entry name" value="Znf_RING_CS"/>
</dbReference>
<dbReference type="GO" id="GO:0008270">
    <property type="term" value="F:zinc ion binding"/>
    <property type="evidence" value="ECO:0007669"/>
    <property type="project" value="UniProtKB-KW"/>
</dbReference>
<dbReference type="InterPro" id="IPR001926">
    <property type="entry name" value="TrpB-like_PALP"/>
</dbReference>
<dbReference type="PANTHER" id="PTHR46230:SF3">
    <property type="entry name" value="SUFE-LIKE PROTEIN 1, CHLOROPLASTIC_MITOCHONDRIAL"/>
    <property type="match status" value="1"/>
</dbReference>
<evidence type="ECO:0000259" key="24">
    <source>
        <dbReference type="PROSITE" id="PS50089"/>
    </source>
</evidence>
<keyword evidence="26" id="KW-1185">Reference proteome</keyword>
<reference evidence="25 26" key="1">
    <citation type="journal article" date="2018" name="Plant J.">
        <title>Genome sequences of Chlorella sorokiniana UTEX 1602 and Micractinium conductrix SAG 241.80: implications to maltose excretion by a green alga.</title>
        <authorList>
            <person name="Arriola M.B."/>
            <person name="Velmurugan N."/>
            <person name="Zhang Y."/>
            <person name="Plunkett M.H."/>
            <person name="Hondzo H."/>
            <person name="Barney B.M."/>
        </authorList>
    </citation>
    <scope>NUCLEOTIDE SEQUENCE [LARGE SCALE GENOMIC DNA]</scope>
    <source>
        <strain evidence="26">UTEX 1602</strain>
    </source>
</reference>
<dbReference type="Pfam" id="PF02657">
    <property type="entry name" value="SufE"/>
    <property type="match status" value="1"/>
</dbReference>
<dbReference type="PROSITE" id="PS00518">
    <property type="entry name" value="ZF_RING_1"/>
    <property type="match status" value="1"/>
</dbReference>
<dbReference type="Gene3D" id="3.90.1010.10">
    <property type="match status" value="1"/>
</dbReference>
<keyword evidence="10" id="KW-0934">Plastid</keyword>
<dbReference type="CDD" id="cd01563">
    <property type="entry name" value="Thr-synth_1"/>
    <property type="match status" value="1"/>
</dbReference>
<name>A0A2P6TLC8_CHLSO</name>
<dbReference type="InterPro" id="IPR001841">
    <property type="entry name" value="Znf_RING"/>
</dbReference>
<evidence type="ECO:0000256" key="16">
    <source>
        <dbReference type="ARBA" id="ARBA00022946"/>
    </source>
</evidence>
<evidence type="ECO:0000256" key="15">
    <source>
        <dbReference type="ARBA" id="ARBA00022898"/>
    </source>
</evidence>
<keyword evidence="13 20" id="KW-0863">Zinc-finger</keyword>
<dbReference type="GO" id="GO:0008652">
    <property type="term" value="P:amino acid biosynthetic process"/>
    <property type="evidence" value="ECO:0007669"/>
    <property type="project" value="UniProtKB-KW"/>
</dbReference>
<dbReference type="EC" id="4.2.3.1" evidence="7"/>
<evidence type="ECO:0000256" key="12">
    <source>
        <dbReference type="ARBA" id="ARBA00022723"/>
    </source>
</evidence>
<feature type="transmembrane region" description="Helical" evidence="23">
    <location>
        <begin position="1412"/>
        <end position="1433"/>
    </location>
</feature>
<keyword evidence="23" id="KW-0472">Membrane</keyword>
<evidence type="ECO:0000256" key="1">
    <source>
        <dbReference type="ARBA" id="ARBA00001933"/>
    </source>
</evidence>
<dbReference type="Gene3D" id="3.40.50.1100">
    <property type="match status" value="2"/>
</dbReference>
<dbReference type="PANTHER" id="PTHR46230">
    <property type="match status" value="1"/>
</dbReference>
<keyword evidence="23" id="KW-1133">Transmembrane helix</keyword>
<evidence type="ECO:0000256" key="21">
    <source>
        <dbReference type="SAM" id="Coils"/>
    </source>
</evidence>
<comment type="subcellular location">
    <subcellularLocation>
        <location evidence="3">Plastid</location>
        <location evidence="3">Chloroplast</location>
    </subcellularLocation>
</comment>
<keyword evidence="15 19" id="KW-0663">Pyridoxal phosphate</keyword>
<evidence type="ECO:0000256" key="5">
    <source>
        <dbReference type="ARBA" id="ARBA00005517"/>
    </source>
</evidence>
<dbReference type="Gene3D" id="3.30.40.10">
    <property type="entry name" value="Zinc/RING finger domain, C3HC4 (zinc finger)"/>
    <property type="match status" value="1"/>
</dbReference>
<feature type="compositionally biased region" description="Basic and acidic residues" evidence="22">
    <location>
        <begin position="42"/>
        <end position="54"/>
    </location>
</feature>
<dbReference type="Gene3D" id="3.30.300.90">
    <property type="entry name" value="BolA-like"/>
    <property type="match status" value="1"/>
</dbReference>
<evidence type="ECO:0000256" key="13">
    <source>
        <dbReference type="ARBA" id="ARBA00022771"/>
    </source>
</evidence>
<evidence type="ECO:0000256" key="7">
    <source>
        <dbReference type="ARBA" id="ARBA00013028"/>
    </source>
</evidence>
<evidence type="ECO:0000313" key="25">
    <source>
        <dbReference type="EMBL" id="PRW45089.1"/>
    </source>
</evidence>
<evidence type="ECO:0000256" key="18">
    <source>
        <dbReference type="ARBA" id="ARBA00049144"/>
    </source>
</evidence>
<dbReference type="NCBIfam" id="TIGR00260">
    <property type="entry name" value="thrC"/>
    <property type="match status" value="1"/>
</dbReference>
<keyword evidence="11" id="KW-0949">S-adenosyl-L-methionine</keyword>
<keyword evidence="23" id="KW-0812">Transmembrane</keyword>
<evidence type="ECO:0000256" key="10">
    <source>
        <dbReference type="ARBA" id="ARBA00022640"/>
    </source>
</evidence>
<keyword evidence="12" id="KW-0479">Metal-binding</keyword>
<evidence type="ECO:0000256" key="20">
    <source>
        <dbReference type="PROSITE-ProRule" id="PRU00175"/>
    </source>
</evidence>
<keyword evidence="21" id="KW-0175">Coiled coil</keyword>
<evidence type="ECO:0000256" key="23">
    <source>
        <dbReference type="SAM" id="Phobius"/>
    </source>
</evidence>
<protein>
    <recommendedName>
        <fullName evidence="7">threonine synthase</fullName>
        <ecNumber evidence="7">4.2.3.1</ecNumber>
    </recommendedName>
</protein>
<dbReference type="EMBL" id="LHPG02000012">
    <property type="protein sequence ID" value="PRW45089.1"/>
    <property type="molecule type" value="Genomic_DNA"/>
</dbReference>
<dbReference type="InterPro" id="IPR036065">
    <property type="entry name" value="BolA-like_sf"/>
</dbReference>
<evidence type="ECO:0000256" key="4">
    <source>
        <dbReference type="ARBA" id="ARBA00004979"/>
    </source>
</evidence>
<keyword evidence="8" id="KW-0150">Chloroplast</keyword>
<evidence type="ECO:0000256" key="6">
    <source>
        <dbReference type="ARBA" id="ARBA00011738"/>
    </source>
</evidence>
<comment type="subunit">
    <text evidence="6">Homodimer.</text>
</comment>
<evidence type="ECO:0000256" key="8">
    <source>
        <dbReference type="ARBA" id="ARBA00022528"/>
    </source>
</evidence>
<comment type="similarity">
    <text evidence="5">Belongs to the threonine synthase family.</text>
</comment>
<organism evidence="25 26">
    <name type="scientific">Chlorella sorokiniana</name>
    <name type="common">Freshwater green alga</name>
    <dbReference type="NCBI Taxonomy" id="3076"/>
    <lineage>
        <taxon>Eukaryota</taxon>
        <taxon>Viridiplantae</taxon>
        <taxon>Chlorophyta</taxon>
        <taxon>core chlorophytes</taxon>
        <taxon>Trebouxiophyceae</taxon>
        <taxon>Chlorellales</taxon>
        <taxon>Chlorellaceae</taxon>
        <taxon>Chlorella clade</taxon>
        <taxon>Chlorella</taxon>
    </lineage>
</organism>
<dbReference type="STRING" id="3076.A0A2P6TLC8"/>
<evidence type="ECO:0000256" key="22">
    <source>
        <dbReference type="SAM" id="MobiDB-lite"/>
    </source>
</evidence>
<feature type="coiled-coil region" evidence="21">
    <location>
        <begin position="1278"/>
        <end position="1340"/>
    </location>
</feature>
<keyword evidence="9" id="KW-0028">Amino-acid biosynthesis</keyword>
<dbReference type="Pfam" id="PF01722">
    <property type="entry name" value="BolA"/>
    <property type="match status" value="1"/>
</dbReference>
<comment type="function">
    <text evidence="2">Catalyzes the gamma-elimination of phosphate from L-phosphohomoserine and the beta-addition of water to produce L-threonine.</text>
</comment>
<dbReference type="GO" id="GO:0016226">
    <property type="term" value="P:iron-sulfur cluster assembly"/>
    <property type="evidence" value="ECO:0007669"/>
    <property type="project" value="TreeGrafter"/>
</dbReference>
<dbReference type="OrthoDB" id="7773036at2759"/>